<dbReference type="InterPro" id="IPR045886">
    <property type="entry name" value="ThiF/MoeB/HesA"/>
</dbReference>
<dbReference type="Gene3D" id="3.40.50.720">
    <property type="entry name" value="NAD(P)-binding Rossmann-like Domain"/>
    <property type="match status" value="1"/>
</dbReference>
<evidence type="ECO:0000313" key="5">
    <source>
        <dbReference type="WBParaSite" id="PDA_v2.g30665.t1"/>
    </source>
</evidence>
<protein>
    <submittedName>
        <fullName evidence="5">THIF-type NAD/FAD binding fold domain-containing protein</fullName>
    </submittedName>
</protein>
<sequence length="117" mass="13201">MAETKEISSDELAVYDRQIRLWGLDAQNRLRNSSALIYGMTPLGAEIGKNLMLCGLNALTVADGCLVGENDANFLIDVKKDVGKNVCFLYYIQSRKSVWTKIFVIVYLIIKFLPFTF</sequence>
<name>A0A914QLQ4_9BILA</name>
<dbReference type="Proteomes" id="UP000887578">
    <property type="component" value="Unplaced"/>
</dbReference>
<dbReference type="GO" id="GO:0016925">
    <property type="term" value="P:protein sumoylation"/>
    <property type="evidence" value="ECO:0007669"/>
    <property type="project" value="TreeGrafter"/>
</dbReference>
<reference evidence="5" key="1">
    <citation type="submission" date="2022-11" db="UniProtKB">
        <authorList>
            <consortium name="WormBaseParasite"/>
        </authorList>
    </citation>
    <scope>IDENTIFICATION</scope>
</reference>
<feature type="transmembrane region" description="Helical" evidence="2">
    <location>
        <begin position="98"/>
        <end position="115"/>
    </location>
</feature>
<organism evidence="4 5">
    <name type="scientific">Panagrolaimus davidi</name>
    <dbReference type="NCBI Taxonomy" id="227884"/>
    <lineage>
        <taxon>Eukaryota</taxon>
        <taxon>Metazoa</taxon>
        <taxon>Ecdysozoa</taxon>
        <taxon>Nematoda</taxon>
        <taxon>Chromadorea</taxon>
        <taxon>Rhabditida</taxon>
        <taxon>Tylenchina</taxon>
        <taxon>Panagrolaimomorpha</taxon>
        <taxon>Panagrolaimoidea</taxon>
        <taxon>Panagrolaimidae</taxon>
        <taxon>Panagrolaimus</taxon>
    </lineage>
</organism>
<dbReference type="GO" id="GO:0019948">
    <property type="term" value="F:SUMO activating enzyme activity"/>
    <property type="evidence" value="ECO:0007669"/>
    <property type="project" value="TreeGrafter"/>
</dbReference>
<evidence type="ECO:0000256" key="2">
    <source>
        <dbReference type="SAM" id="Phobius"/>
    </source>
</evidence>
<dbReference type="WBParaSite" id="PDA_v2.g30665.t1">
    <property type="protein sequence ID" value="PDA_v2.g30665.t1"/>
    <property type="gene ID" value="PDA_v2.g30665"/>
</dbReference>
<proteinExistence type="inferred from homology"/>
<dbReference type="SUPFAM" id="SSF69572">
    <property type="entry name" value="Activating enzymes of the ubiquitin-like proteins"/>
    <property type="match status" value="1"/>
</dbReference>
<keyword evidence="2" id="KW-1133">Transmembrane helix</keyword>
<dbReference type="Pfam" id="PF00899">
    <property type="entry name" value="ThiF"/>
    <property type="match status" value="1"/>
</dbReference>
<evidence type="ECO:0000313" key="4">
    <source>
        <dbReference type="Proteomes" id="UP000887578"/>
    </source>
</evidence>
<dbReference type="GO" id="GO:0031510">
    <property type="term" value="C:SUMO activating enzyme complex"/>
    <property type="evidence" value="ECO:0007669"/>
    <property type="project" value="TreeGrafter"/>
</dbReference>
<dbReference type="PANTHER" id="PTHR10953:SF162">
    <property type="entry name" value="SUMO-ACTIVATING ENZYME SUBUNIT 1"/>
    <property type="match status" value="1"/>
</dbReference>
<keyword evidence="2" id="KW-0472">Membrane</keyword>
<accession>A0A914QLQ4</accession>
<dbReference type="InterPro" id="IPR000594">
    <property type="entry name" value="ThiF_NAD_FAD-bd"/>
</dbReference>
<keyword evidence="4" id="KW-1185">Reference proteome</keyword>
<keyword evidence="2" id="KW-0812">Transmembrane</keyword>
<comment type="similarity">
    <text evidence="1">Belongs to the ubiquitin-activating E1 family.</text>
</comment>
<dbReference type="PANTHER" id="PTHR10953">
    <property type="entry name" value="UBIQUITIN-ACTIVATING ENZYME E1"/>
    <property type="match status" value="1"/>
</dbReference>
<dbReference type="InterPro" id="IPR035985">
    <property type="entry name" value="Ubiquitin-activating_enz"/>
</dbReference>
<dbReference type="GO" id="GO:0005737">
    <property type="term" value="C:cytoplasm"/>
    <property type="evidence" value="ECO:0007669"/>
    <property type="project" value="TreeGrafter"/>
</dbReference>
<feature type="domain" description="THIF-type NAD/FAD binding fold" evidence="3">
    <location>
        <begin position="15"/>
        <end position="64"/>
    </location>
</feature>
<evidence type="ECO:0000256" key="1">
    <source>
        <dbReference type="ARBA" id="ARBA00005673"/>
    </source>
</evidence>
<dbReference type="AlphaFoldDB" id="A0A914QLQ4"/>
<evidence type="ECO:0000259" key="3">
    <source>
        <dbReference type="Pfam" id="PF00899"/>
    </source>
</evidence>